<reference evidence="5 6" key="1">
    <citation type="journal article" date="2020" name="Biotechnol. Biofuels">
        <title>New insights from the biogas microbiome by comprehensive genome-resolved metagenomics of nearly 1600 species originating from multiple anaerobic digesters.</title>
        <authorList>
            <person name="Campanaro S."/>
            <person name="Treu L."/>
            <person name="Rodriguez-R L.M."/>
            <person name="Kovalovszki A."/>
            <person name="Ziels R.M."/>
            <person name="Maus I."/>
            <person name="Zhu X."/>
            <person name="Kougias P.G."/>
            <person name="Basile A."/>
            <person name="Luo G."/>
            <person name="Schluter A."/>
            <person name="Konstantinidis K.T."/>
            <person name="Angelidaki I."/>
        </authorList>
    </citation>
    <scope>NUCLEOTIDE SEQUENCE [LARGE SCALE GENOMIC DNA]</scope>
    <source>
        <strain evidence="5">AS27yjCOA_65</strain>
    </source>
</reference>
<evidence type="ECO:0000313" key="6">
    <source>
        <dbReference type="Proteomes" id="UP000524246"/>
    </source>
</evidence>
<dbReference type="PANTHER" id="PTHR42781">
    <property type="entry name" value="SPERMIDINE/PUTRESCINE IMPORT ATP-BINDING PROTEIN POTA"/>
    <property type="match status" value="1"/>
</dbReference>
<dbReference type="AlphaFoldDB" id="A0A7X9IKS4"/>
<accession>A0A7X9IKS4</accession>
<keyword evidence="2" id="KW-0547">Nucleotide-binding</keyword>
<dbReference type="InterPro" id="IPR050093">
    <property type="entry name" value="ABC_SmlMolc_Importer"/>
</dbReference>
<protein>
    <submittedName>
        <fullName evidence="5">ATP-binding cassette domain-containing protein</fullName>
    </submittedName>
</protein>
<dbReference type="EMBL" id="JAAZON010000457">
    <property type="protein sequence ID" value="NMC63507.1"/>
    <property type="molecule type" value="Genomic_DNA"/>
</dbReference>
<dbReference type="GO" id="GO:0016887">
    <property type="term" value="F:ATP hydrolysis activity"/>
    <property type="evidence" value="ECO:0007669"/>
    <property type="project" value="InterPro"/>
</dbReference>
<dbReference type="SUPFAM" id="SSF52402">
    <property type="entry name" value="Adenine nucleotide alpha hydrolases-like"/>
    <property type="match status" value="2"/>
</dbReference>
<gene>
    <name evidence="5" type="ORF">GYA55_10125</name>
</gene>
<dbReference type="PANTHER" id="PTHR42781:SF4">
    <property type="entry name" value="SPERMIDINE_PUTRESCINE IMPORT ATP-BINDING PROTEIN POTA"/>
    <property type="match status" value="1"/>
</dbReference>
<keyword evidence="1" id="KW-0813">Transport</keyword>
<dbReference type="Gene3D" id="3.40.50.300">
    <property type="entry name" value="P-loop containing nucleotide triphosphate hydrolases"/>
    <property type="match status" value="1"/>
</dbReference>
<keyword evidence="3 5" id="KW-0067">ATP-binding</keyword>
<dbReference type="PROSITE" id="PS50893">
    <property type="entry name" value="ABC_TRANSPORTER_2"/>
    <property type="match status" value="1"/>
</dbReference>
<comment type="caution">
    <text evidence="5">The sequence shown here is derived from an EMBL/GenBank/DDBJ whole genome shotgun (WGS) entry which is preliminary data.</text>
</comment>
<dbReference type="GO" id="GO:0015697">
    <property type="term" value="P:quaternary ammonium group transport"/>
    <property type="evidence" value="ECO:0007669"/>
    <property type="project" value="UniProtKB-ARBA"/>
</dbReference>
<dbReference type="PROSITE" id="PS00211">
    <property type="entry name" value="ABC_TRANSPORTER_1"/>
    <property type="match status" value="1"/>
</dbReference>
<evidence type="ECO:0000259" key="4">
    <source>
        <dbReference type="PROSITE" id="PS50893"/>
    </source>
</evidence>
<dbReference type="CDD" id="cd00293">
    <property type="entry name" value="USP-like"/>
    <property type="match status" value="2"/>
</dbReference>
<dbReference type="Proteomes" id="UP000524246">
    <property type="component" value="Unassembled WGS sequence"/>
</dbReference>
<organism evidence="5 6">
    <name type="scientific">SAR324 cluster bacterium</name>
    <dbReference type="NCBI Taxonomy" id="2024889"/>
    <lineage>
        <taxon>Bacteria</taxon>
        <taxon>Deltaproteobacteria</taxon>
        <taxon>SAR324 cluster</taxon>
    </lineage>
</organism>
<evidence type="ECO:0000256" key="3">
    <source>
        <dbReference type="ARBA" id="ARBA00022840"/>
    </source>
</evidence>
<evidence type="ECO:0000256" key="1">
    <source>
        <dbReference type="ARBA" id="ARBA00022448"/>
    </source>
</evidence>
<dbReference type="InterPro" id="IPR003439">
    <property type="entry name" value="ABC_transporter-like_ATP-bd"/>
</dbReference>
<feature type="domain" description="ABC transporter" evidence="4">
    <location>
        <begin position="3"/>
        <end position="233"/>
    </location>
</feature>
<dbReference type="Pfam" id="PF00005">
    <property type="entry name" value="ABC_tran"/>
    <property type="match status" value="1"/>
</dbReference>
<dbReference type="SMART" id="SM00382">
    <property type="entry name" value="AAA"/>
    <property type="match status" value="1"/>
</dbReference>
<proteinExistence type="predicted"/>
<dbReference type="SUPFAM" id="SSF52540">
    <property type="entry name" value="P-loop containing nucleoside triphosphate hydrolases"/>
    <property type="match status" value="1"/>
</dbReference>
<evidence type="ECO:0000313" key="5">
    <source>
        <dbReference type="EMBL" id="NMC63507.1"/>
    </source>
</evidence>
<dbReference type="InterPro" id="IPR027417">
    <property type="entry name" value="P-loop_NTPase"/>
</dbReference>
<name>A0A7X9IKS4_9DELT</name>
<dbReference type="InterPro" id="IPR017871">
    <property type="entry name" value="ABC_transporter-like_CS"/>
</dbReference>
<dbReference type="Gene3D" id="3.40.50.12370">
    <property type="match status" value="1"/>
</dbReference>
<dbReference type="GO" id="GO:0005524">
    <property type="term" value="F:ATP binding"/>
    <property type="evidence" value="ECO:0007669"/>
    <property type="project" value="UniProtKB-KW"/>
</dbReference>
<dbReference type="InterPro" id="IPR003593">
    <property type="entry name" value="AAA+_ATPase"/>
</dbReference>
<sequence>MTIELYHIEKSFGEVLVVSDFSLSIQNGELFVLLGSSGSGKSTILRLIAGLLLPDQGSIELHGRNVTNLPPQQRNTGFVFQNYAIFRHMSVLENVAFGLRVRGVPRANRKKRSQELLDLVGLAGFEKRYPSELSGGQRQRVALARALAYEPEVLLLDEPFGALDARIRSQLRRSLKDIQRELGVTSILVTHDQEEAFELADRIGIIDRGRLIEVGNAENLYHRPKTEYAATFIGGGNVLVGRNEKGGLRLGHNLLPFPEGAPPHEDGAPVRVLFRPENLRIQTNDFEKSQHLISLGQGILTEKTFAGAYRRLRFSLETLEGARPISPALRYGQRYASVEAILPNNTSNIEQEWQVGQKLWLGVPSFHILDPSGLKLLICVDNADIKNKALKTASQIESASHGPVTVLMSCPEHSPQDRAHQKLERACAEAQLSKTARVEMKIRQGILKKEILSEVQEHFYDLVVLAIESFKNDRTFAALVGRLLLSNHVPVLIAKEIPRDLKQVLICIAADQSDTAIVRFSARVARHTRSQVSVLHVLNDKSEEDEARVLRHVEQARMTLEAHGVNAESLIKNGLIIDTILSEAIESQYGLLIVGAPRPKGESDLVIQLIRAAKGPVMVIPSEE</sequence>
<evidence type="ECO:0000256" key="2">
    <source>
        <dbReference type="ARBA" id="ARBA00022741"/>
    </source>
</evidence>
<dbReference type="FunFam" id="3.40.50.300:FF:000425">
    <property type="entry name" value="Probable ABC transporter, ATP-binding subunit"/>
    <property type="match status" value="1"/>
</dbReference>